<accession>A0ABN7XB24</accession>
<dbReference type="EMBL" id="CAJVQB010112109">
    <property type="protein sequence ID" value="CAG8852453.1"/>
    <property type="molecule type" value="Genomic_DNA"/>
</dbReference>
<comment type="caution">
    <text evidence="1">The sequence shown here is derived from an EMBL/GenBank/DDBJ whole genome shotgun (WGS) entry which is preliminary data.</text>
</comment>
<proteinExistence type="predicted"/>
<protein>
    <submittedName>
        <fullName evidence="1">18940_t:CDS:1</fullName>
    </submittedName>
</protein>
<evidence type="ECO:0000313" key="2">
    <source>
        <dbReference type="Proteomes" id="UP000789901"/>
    </source>
</evidence>
<feature type="non-terminal residue" evidence="1">
    <location>
        <position position="1"/>
    </location>
</feature>
<sequence>RTPIKRKVNFPIKDKDEAWSFIEQIPHYYRILTPLPETYIEINYTNLSNLLLLEKE</sequence>
<dbReference type="Proteomes" id="UP000789901">
    <property type="component" value="Unassembled WGS sequence"/>
</dbReference>
<feature type="non-terminal residue" evidence="1">
    <location>
        <position position="56"/>
    </location>
</feature>
<reference evidence="1 2" key="1">
    <citation type="submission" date="2021-06" db="EMBL/GenBank/DDBJ databases">
        <authorList>
            <person name="Kallberg Y."/>
            <person name="Tangrot J."/>
            <person name="Rosling A."/>
        </authorList>
    </citation>
    <scope>NUCLEOTIDE SEQUENCE [LARGE SCALE GENOMIC DNA]</scope>
    <source>
        <strain evidence="1 2">120-4 pot B 10/14</strain>
    </source>
</reference>
<keyword evidence="2" id="KW-1185">Reference proteome</keyword>
<name>A0ABN7XB24_GIGMA</name>
<gene>
    <name evidence="1" type="ORF">GMARGA_LOCUS41274</name>
</gene>
<evidence type="ECO:0000313" key="1">
    <source>
        <dbReference type="EMBL" id="CAG8852453.1"/>
    </source>
</evidence>
<organism evidence="1 2">
    <name type="scientific">Gigaspora margarita</name>
    <dbReference type="NCBI Taxonomy" id="4874"/>
    <lineage>
        <taxon>Eukaryota</taxon>
        <taxon>Fungi</taxon>
        <taxon>Fungi incertae sedis</taxon>
        <taxon>Mucoromycota</taxon>
        <taxon>Glomeromycotina</taxon>
        <taxon>Glomeromycetes</taxon>
        <taxon>Diversisporales</taxon>
        <taxon>Gigasporaceae</taxon>
        <taxon>Gigaspora</taxon>
    </lineage>
</organism>